<dbReference type="PIRSF" id="PIRSF036990">
    <property type="entry name" value="UCP036990_CBS_BON"/>
    <property type="match status" value="1"/>
</dbReference>
<dbReference type="PANTHER" id="PTHR43080">
    <property type="entry name" value="CBS DOMAIN-CONTAINING PROTEIN CBSX3, MITOCHONDRIAL"/>
    <property type="match status" value="1"/>
</dbReference>
<sequence length="221" mass="24110">MNDNRRTVSDVMTQTVVAISRNAPYKEIVRTLAEWRVSAMPVLEGEGRVIGVVSEADLLPKEEFMDRDPSRPELSPRLDELAKADAGTAEELMSTPAVTVHADASLAEAARVMARRGVKRLPVVDAHGMLTGIVSRGDLLKVYLREDEDIAREIRDDVLAHLFRDRRPPVEARVREGVVTLSGSPADPSLAAVLARLVRAVDGVVNVELRLAEAPDVAPQP</sequence>
<name>A0A0K9XDS5_9ACTN</name>
<dbReference type="RefSeq" id="WP_049717705.1">
    <property type="nucleotide sequence ID" value="NZ_LFXA01000013.1"/>
</dbReference>
<reference evidence="6" key="1">
    <citation type="submission" date="2015-07" db="EMBL/GenBank/DDBJ databases">
        <title>Draft genome sequence of Streptomyces sp. CMAA 1322, a bacterium isolated from Caatinga biome, from dry forest semiarid of Brazil.</title>
        <authorList>
            <person name="Santos S.N."/>
            <person name="Gacesa R."/>
            <person name="Taketani R.G."/>
            <person name="Long P.F."/>
            <person name="Melo I.S."/>
        </authorList>
    </citation>
    <scope>NUCLEOTIDE SEQUENCE [LARGE SCALE GENOMIC DNA]</scope>
    <source>
        <strain evidence="6">CMAA 1322</strain>
    </source>
</reference>
<dbReference type="OrthoDB" id="2111978at2"/>
<evidence type="ECO:0000313" key="5">
    <source>
        <dbReference type="EMBL" id="KNB50797.1"/>
    </source>
</evidence>
<feature type="domain" description="CBS" evidence="4">
    <location>
        <begin position="93"/>
        <end position="150"/>
    </location>
</feature>
<dbReference type="InterPro" id="IPR046342">
    <property type="entry name" value="CBS_dom_sf"/>
</dbReference>
<accession>A0A0K9XDS5</accession>
<dbReference type="PROSITE" id="PS50914">
    <property type="entry name" value="BON"/>
    <property type="match status" value="1"/>
</dbReference>
<dbReference type="InterPro" id="IPR051257">
    <property type="entry name" value="Diverse_CBS-Domain"/>
</dbReference>
<gene>
    <name evidence="5" type="ORF">AC230_20365</name>
</gene>
<dbReference type="Proteomes" id="UP000037288">
    <property type="component" value="Unassembled WGS sequence"/>
</dbReference>
<dbReference type="EMBL" id="LFXA01000013">
    <property type="protein sequence ID" value="KNB50797.1"/>
    <property type="molecule type" value="Genomic_DNA"/>
</dbReference>
<protein>
    <submittedName>
        <fullName evidence="5">CBS domain-containing protein</fullName>
    </submittedName>
</protein>
<dbReference type="InterPro" id="IPR000644">
    <property type="entry name" value="CBS_dom"/>
</dbReference>
<evidence type="ECO:0000259" key="4">
    <source>
        <dbReference type="PROSITE" id="PS51371"/>
    </source>
</evidence>
<evidence type="ECO:0000256" key="1">
    <source>
        <dbReference type="ARBA" id="ARBA00023122"/>
    </source>
</evidence>
<dbReference type="SMART" id="SM00116">
    <property type="entry name" value="CBS"/>
    <property type="match status" value="2"/>
</dbReference>
<dbReference type="InterPro" id="IPR007055">
    <property type="entry name" value="BON_dom"/>
</dbReference>
<feature type="domain" description="BON" evidence="3">
    <location>
        <begin position="146"/>
        <end position="215"/>
    </location>
</feature>
<dbReference type="PANTHER" id="PTHR43080:SF29">
    <property type="entry name" value="OS02G0818000 PROTEIN"/>
    <property type="match status" value="1"/>
</dbReference>
<keyword evidence="6" id="KW-1185">Reference proteome</keyword>
<feature type="domain" description="CBS" evidence="4">
    <location>
        <begin position="12"/>
        <end position="73"/>
    </location>
</feature>
<evidence type="ECO:0000313" key="6">
    <source>
        <dbReference type="Proteomes" id="UP000037288"/>
    </source>
</evidence>
<dbReference type="Pfam" id="PF04972">
    <property type="entry name" value="BON"/>
    <property type="match status" value="1"/>
</dbReference>
<dbReference type="InterPro" id="IPR017080">
    <property type="entry name" value="UCP036990_CBS_BON"/>
</dbReference>
<evidence type="ECO:0000256" key="2">
    <source>
        <dbReference type="PROSITE-ProRule" id="PRU00703"/>
    </source>
</evidence>
<dbReference type="AlphaFoldDB" id="A0A0K9XDS5"/>
<proteinExistence type="predicted"/>
<dbReference type="STRING" id="1678637.AC230_20365"/>
<dbReference type="SUPFAM" id="SSF54631">
    <property type="entry name" value="CBS-domain pair"/>
    <property type="match status" value="1"/>
</dbReference>
<dbReference type="Gene3D" id="3.10.580.10">
    <property type="entry name" value="CBS-domain"/>
    <property type="match status" value="1"/>
</dbReference>
<dbReference type="PATRIC" id="fig|1678637.3.peg.4359"/>
<keyword evidence="1 2" id="KW-0129">CBS domain</keyword>
<comment type="caution">
    <text evidence="5">The sequence shown here is derived from an EMBL/GenBank/DDBJ whole genome shotgun (WGS) entry which is preliminary data.</text>
</comment>
<dbReference type="PROSITE" id="PS51371">
    <property type="entry name" value="CBS"/>
    <property type="match status" value="2"/>
</dbReference>
<dbReference type="Pfam" id="PF00571">
    <property type="entry name" value="CBS"/>
    <property type="match status" value="2"/>
</dbReference>
<organism evidence="5 6">
    <name type="scientific">Streptomyces caatingaensis</name>
    <dbReference type="NCBI Taxonomy" id="1678637"/>
    <lineage>
        <taxon>Bacteria</taxon>
        <taxon>Bacillati</taxon>
        <taxon>Actinomycetota</taxon>
        <taxon>Actinomycetes</taxon>
        <taxon>Kitasatosporales</taxon>
        <taxon>Streptomycetaceae</taxon>
        <taxon>Streptomyces</taxon>
    </lineage>
</organism>
<evidence type="ECO:0000259" key="3">
    <source>
        <dbReference type="PROSITE" id="PS50914"/>
    </source>
</evidence>
<dbReference type="CDD" id="cd04586">
    <property type="entry name" value="CBS_pair_BON_assoc"/>
    <property type="match status" value="1"/>
</dbReference>